<dbReference type="Proteomes" id="UP000253083">
    <property type="component" value="Unassembled WGS sequence"/>
</dbReference>
<sequence>MWAVNLIVVPLFGHTIVNSDGNEVDTKDLCERDHLLVDYANKFIPTLNDFVGAIEIDSAPLKVTIRQQVETLHQRYATNSELSKLLLSPLDITGKFESLLLTHNSWFLNSVATQLFELDRRLTDFDLSPDIAFTHMRFESWMDNGLTFPPSAKKLQTITSRS</sequence>
<comment type="caution">
    <text evidence="2">The sequence shown here is derived from an EMBL/GenBank/DDBJ whole genome shotgun (WGS) entry which is preliminary data.</text>
</comment>
<dbReference type="AlphaFoldDB" id="A0A395JKV4"/>
<dbReference type="Pfam" id="PF21866">
    <property type="entry name" value="DUF6915"/>
    <property type="match status" value="1"/>
</dbReference>
<gene>
    <name evidence="2" type="ORF">DFR28_102628</name>
</gene>
<dbReference type="InParanoid" id="A0A395JKV4"/>
<evidence type="ECO:0000259" key="1">
    <source>
        <dbReference type="Pfam" id="PF21866"/>
    </source>
</evidence>
<feature type="domain" description="DUF6915" evidence="1">
    <location>
        <begin position="8"/>
        <end position="56"/>
    </location>
</feature>
<evidence type="ECO:0000313" key="2">
    <source>
        <dbReference type="EMBL" id="RBP51209.1"/>
    </source>
</evidence>
<protein>
    <recommendedName>
        <fullName evidence="1">DUF6915 domain-containing protein</fullName>
    </recommendedName>
</protein>
<reference evidence="2 3" key="1">
    <citation type="submission" date="2018-06" db="EMBL/GenBank/DDBJ databases">
        <title>Genomic Encyclopedia of Type Strains, Phase IV (KMG-IV): sequencing the most valuable type-strain genomes for metagenomic binning, comparative biology and taxonomic classification.</title>
        <authorList>
            <person name="Goeker M."/>
        </authorList>
    </citation>
    <scope>NUCLEOTIDE SEQUENCE [LARGE SCALE GENOMIC DNA]</scope>
    <source>
        <strain evidence="2 3">DSM 24032</strain>
    </source>
</reference>
<dbReference type="InterPro" id="IPR054061">
    <property type="entry name" value="DUF6915"/>
</dbReference>
<dbReference type="EMBL" id="QNRT01000002">
    <property type="protein sequence ID" value="RBP51209.1"/>
    <property type="molecule type" value="Genomic_DNA"/>
</dbReference>
<keyword evidence="3" id="KW-1185">Reference proteome</keyword>
<proteinExistence type="predicted"/>
<name>A0A395JKV4_9GAMM</name>
<organism evidence="2 3">
    <name type="scientific">Arenicella xantha</name>
    <dbReference type="NCBI Taxonomy" id="644221"/>
    <lineage>
        <taxon>Bacteria</taxon>
        <taxon>Pseudomonadati</taxon>
        <taxon>Pseudomonadota</taxon>
        <taxon>Gammaproteobacteria</taxon>
        <taxon>Arenicellales</taxon>
        <taxon>Arenicellaceae</taxon>
        <taxon>Arenicella</taxon>
    </lineage>
</organism>
<accession>A0A395JKV4</accession>
<evidence type="ECO:0000313" key="3">
    <source>
        <dbReference type="Proteomes" id="UP000253083"/>
    </source>
</evidence>